<reference evidence="2 3" key="1">
    <citation type="journal article" date="2019" name="Commun. Biol.">
        <title>The bagworm genome reveals a unique fibroin gene that provides high tensile strength.</title>
        <authorList>
            <person name="Kono N."/>
            <person name="Nakamura H."/>
            <person name="Ohtoshi R."/>
            <person name="Tomita M."/>
            <person name="Numata K."/>
            <person name="Arakawa K."/>
        </authorList>
    </citation>
    <scope>NUCLEOTIDE SEQUENCE [LARGE SCALE GENOMIC DNA]</scope>
</reference>
<proteinExistence type="predicted"/>
<name>A0A4C1XF39_EUMVA</name>
<protein>
    <submittedName>
        <fullName evidence="2">Uncharacterized protein</fullName>
    </submittedName>
</protein>
<gene>
    <name evidence="2" type="ORF">EVAR_27479_1</name>
</gene>
<organism evidence="2 3">
    <name type="scientific">Eumeta variegata</name>
    <name type="common">Bagworm moth</name>
    <name type="synonym">Eumeta japonica</name>
    <dbReference type="NCBI Taxonomy" id="151549"/>
    <lineage>
        <taxon>Eukaryota</taxon>
        <taxon>Metazoa</taxon>
        <taxon>Ecdysozoa</taxon>
        <taxon>Arthropoda</taxon>
        <taxon>Hexapoda</taxon>
        <taxon>Insecta</taxon>
        <taxon>Pterygota</taxon>
        <taxon>Neoptera</taxon>
        <taxon>Endopterygota</taxon>
        <taxon>Lepidoptera</taxon>
        <taxon>Glossata</taxon>
        <taxon>Ditrysia</taxon>
        <taxon>Tineoidea</taxon>
        <taxon>Psychidae</taxon>
        <taxon>Oiketicinae</taxon>
        <taxon>Eumeta</taxon>
    </lineage>
</organism>
<accession>A0A4C1XF39</accession>
<evidence type="ECO:0000256" key="1">
    <source>
        <dbReference type="SAM" id="MobiDB-lite"/>
    </source>
</evidence>
<feature type="region of interest" description="Disordered" evidence="1">
    <location>
        <begin position="91"/>
        <end position="110"/>
    </location>
</feature>
<sequence length="159" mass="17793">MSCTALNLSSVVAVEGRLSRRPSKLRTVEAQWLRASASDQKILLNTHSVSWSARKDVPDGVIELVMASGSPRRDQRQGLKVLATRSDLKRSWKGEPRNRQTVRRRRPSAPPRCEHVACHLSELSHVADIASGLLRHTSDHPPLFTRYHRSIPISGSDSF</sequence>
<dbReference type="EMBL" id="BGZK01000818">
    <property type="protein sequence ID" value="GBP61592.1"/>
    <property type="molecule type" value="Genomic_DNA"/>
</dbReference>
<keyword evidence="3" id="KW-1185">Reference proteome</keyword>
<dbReference type="Proteomes" id="UP000299102">
    <property type="component" value="Unassembled WGS sequence"/>
</dbReference>
<evidence type="ECO:0000313" key="3">
    <source>
        <dbReference type="Proteomes" id="UP000299102"/>
    </source>
</evidence>
<dbReference type="AlphaFoldDB" id="A0A4C1XF39"/>
<comment type="caution">
    <text evidence="2">The sequence shown here is derived from an EMBL/GenBank/DDBJ whole genome shotgun (WGS) entry which is preliminary data.</text>
</comment>
<evidence type="ECO:0000313" key="2">
    <source>
        <dbReference type="EMBL" id="GBP61592.1"/>
    </source>
</evidence>